<dbReference type="RefSeq" id="WP_202630252.1">
    <property type="nucleotide sequence ID" value="NZ_JAACJS010000012.1"/>
</dbReference>
<organism evidence="2 3">
    <name type="scientific">Sediminibacterium roseum</name>
    <dbReference type="NCBI Taxonomy" id="1978412"/>
    <lineage>
        <taxon>Bacteria</taxon>
        <taxon>Pseudomonadati</taxon>
        <taxon>Bacteroidota</taxon>
        <taxon>Chitinophagia</taxon>
        <taxon>Chitinophagales</taxon>
        <taxon>Chitinophagaceae</taxon>
        <taxon>Sediminibacterium</taxon>
    </lineage>
</organism>
<accession>A0ABW9ZXR2</accession>
<evidence type="ECO:0000313" key="2">
    <source>
        <dbReference type="EMBL" id="NCI49958.1"/>
    </source>
</evidence>
<keyword evidence="3" id="KW-1185">Reference proteome</keyword>
<comment type="caution">
    <text evidence="2">The sequence shown here is derived from an EMBL/GenBank/DDBJ whole genome shotgun (WGS) entry which is preliminary data.</text>
</comment>
<sequence length="154" mass="17502">MEKQKDIHDQPRDEKYLQNEETTIDMPDVSDIPGQEHIKVPKMKEFHDTTISSDDEEGKGIFEDDSIDPDTDVTDEERELLSRTDESMSSIDDEDRRKLLLDNKDLDGDSLNEKTNYSGSDLDVPGADDDDDNEAIGEEDEENNSYSLGGDRKD</sequence>
<dbReference type="EMBL" id="JAACJS010000012">
    <property type="protein sequence ID" value="NCI49958.1"/>
    <property type="molecule type" value="Genomic_DNA"/>
</dbReference>
<feature type="compositionally biased region" description="Basic and acidic residues" evidence="1">
    <location>
        <begin position="1"/>
        <end position="18"/>
    </location>
</feature>
<evidence type="ECO:0000256" key="1">
    <source>
        <dbReference type="SAM" id="MobiDB-lite"/>
    </source>
</evidence>
<feature type="compositionally biased region" description="Basic and acidic residues" evidence="1">
    <location>
        <begin position="94"/>
        <end position="107"/>
    </location>
</feature>
<evidence type="ECO:0000313" key="3">
    <source>
        <dbReference type="Proteomes" id="UP000753802"/>
    </source>
</evidence>
<gene>
    <name evidence="2" type="ORF">GWC95_08495</name>
</gene>
<reference evidence="2 3" key="1">
    <citation type="submission" date="2020-01" db="EMBL/GenBank/DDBJ databases">
        <title>Genome analysis.</title>
        <authorList>
            <person name="Wu S."/>
            <person name="Wang G."/>
        </authorList>
    </citation>
    <scope>NUCLEOTIDE SEQUENCE [LARGE SCALE GENOMIC DNA]</scope>
    <source>
        <strain evidence="2 3">SYL130</strain>
    </source>
</reference>
<feature type="compositionally biased region" description="Acidic residues" evidence="1">
    <location>
        <begin position="53"/>
        <end position="78"/>
    </location>
</feature>
<protein>
    <submittedName>
        <fullName evidence="2">Uncharacterized protein</fullName>
    </submittedName>
</protein>
<proteinExistence type="predicted"/>
<dbReference type="Proteomes" id="UP000753802">
    <property type="component" value="Unassembled WGS sequence"/>
</dbReference>
<feature type="compositionally biased region" description="Acidic residues" evidence="1">
    <location>
        <begin position="126"/>
        <end position="143"/>
    </location>
</feature>
<feature type="compositionally biased region" description="Basic and acidic residues" evidence="1">
    <location>
        <begin position="34"/>
        <end position="48"/>
    </location>
</feature>
<feature type="region of interest" description="Disordered" evidence="1">
    <location>
        <begin position="1"/>
        <end position="154"/>
    </location>
</feature>
<name>A0ABW9ZXR2_9BACT</name>